<evidence type="ECO:0000256" key="1">
    <source>
        <dbReference type="SAM" id="MobiDB-lite"/>
    </source>
</evidence>
<keyword evidence="3" id="KW-1185">Reference proteome</keyword>
<reference evidence="2" key="1">
    <citation type="journal article" date="2021" name="Sci. Rep.">
        <title>Diploid genomic architecture of Nitzschia inconspicua, an elite biomass production diatom.</title>
        <authorList>
            <person name="Oliver A."/>
            <person name="Podell S."/>
            <person name="Pinowska A."/>
            <person name="Traller J.C."/>
            <person name="Smith S.R."/>
            <person name="McClure R."/>
            <person name="Beliaev A."/>
            <person name="Bohutskyi P."/>
            <person name="Hill E.A."/>
            <person name="Rabines A."/>
            <person name="Zheng H."/>
            <person name="Allen L.Z."/>
            <person name="Kuo A."/>
            <person name="Grigoriev I.V."/>
            <person name="Allen A.E."/>
            <person name="Hazlebeck D."/>
            <person name="Allen E.E."/>
        </authorList>
    </citation>
    <scope>NUCLEOTIDE SEQUENCE</scope>
    <source>
        <strain evidence="2">Hildebrandi</strain>
    </source>
</reference>
<dbReference type="AlphaFoldDB" id="A0A9K3M647"/>
<organism evidence="2 3">
    <name type="scientific">Nitzschia inconspicua</name>
    <dbReference type="NCBI Taxonomy" id="303405"/>
    <lineage>
        <taxon>Eukaryota</taxon>
        <taxon>Sar</taxon>
        <taxon>Stramenopiles</taxon>
        <taxon>Ochrophyta</taxon>
        <taxon>Bacillariophyta</taxon>
        <taxon>Bacillariophyceae</taxon>
        <taxon>Bacillariophycidae</taxon>
        <taxon>Bacillariales</taxon>
        <taxon>Bacillariaceae</taxon>
        <taxon>Nitzschia</taxon>
    </lineage>
</organism>
<feature type="region of interest" description="Disordered" evidence="1">
    <location>
        <begin position="1"/>
        <end position="33"/>
    </location>
</feature>
<gene>
    <name evidence="2" type="ORF">IV203_013590</name>
</gene>
<sequence>MSQSLSFHSSHSTSLSLSSQSSERTDLSTSDVSDKTLGLSDLQATLNSIMTDTIKMPDGSEVEIHTTPPTVTSVAGVAHLTSADRITQTPTEQYDTQLKITKFQHKMYKKMDLHSPDLDSLVSLHTNLEAAERHFSRYDLLQIFSIVQPKRGADGKLTGKLVDQKEPRLLFQWYGALSLDDVIASTEWYYTFPTPKWYKSNLELTADYFRNHMDVDLYEKVNEEYQRLLPSQKGGPVLLFMMIRRLLSNNDTLVHALTSKIQGLKLSTYPGEDVDKAVTHLRTLVRCLKKLKRRNADGHEIDLVPFDLTKQLYGILQTSSCDDFNSMIRTAFLNDQHAVLTRGISHWSDPEEVLSMAQTLYHQLCTDGKWTGVTQNKATFPAFTKKKDAVAFLGQIHCHNCGGPHLLRECTEPQDEARIKANRKRFKDAKKVARTGSSKDKTQPVSTRRSKWPPRPKKGESNRTMIDGKLHYYHFKSSKWLPVDAVQSQQANVVAPSSSTNPVATTTTAAPSTAAPSADMDPTKRRQASLALTKFKQEFSDAFSVLTDVFQE</sequence>
<feature type="region of interest" description="Disordered" evidence="1">
    <location>
        <begin position="493"/>
        <end position="525"/>
    </location>
</feature>
<feature type="compositionally biased region" description="Low complexity" evidence="1">
    <location>
        <begin position="1"/>
        <end position="30"/>
    </location>
</feature>
<proteinExistence type="predicted"/>
<reference evidence="2" key="2">
    <citation type="submission" date="2021-04" db="EMBL/GenBank/DDBJ databases">
        <authorList>
            <person name="Podell S."/>
        </authorList>
    </citation>
    <scope>NUCLEOTIDE SEQUENCE</scope>
    <source>
        <strain evidence="2">Hildebrandi</strain>
    </source>
</reference>
<dbReference type="EMBL" id="JAGRRH010000001">
    <property type="protein sequence ID" value="KAG7374495.1"/>
    <property type="molecule type" value="Genomic_DNA"/>
</dbReference>
<accession>A0A9K3M647</accession>
<dbReference type="Proteomes" id="UP000693970">
    <property type="component" value="Unassembled WGS sequence"/>
</dbReference>
<feature type="region of interest" description="Disordered" evidence="1">
    <location>
        <begin position="423"/>
        <end position="465"/>
    </location>
</feature>
<protein>
    <submittedName>
        <fullName evidence="2">Uncharacterized protein</fullName>
    </submittedName>
</protein>
<evidence type="ECO:0000313" key="2">
    <source>
        <dbReference type="EMBL" id="KAG7374495.1"/>
    </source>
</evidence>
<comment type="caution">
    <text evidence="2">The sequence shown here is derived from an EMBL/GenBank/DDBJ whole genome shotgun (WGS) entry which is preliminary data.</text>
</comment>
<dbReference type="OrthoDB" id="57297at2759"/>
<feature type="compositionally biased region" description="Low complexity" evidence="1">
    <location>
        <begin position="495"/>
        <end position="518"/>
    </location>
</feature>
<evidence type="ECO:0000313" key="3">
    <source>
        <dbReference type="Proteomes" id="UP000693970"/>
    </source>
</evidence>
<name>A0A9K3M647_9STRA</name>